<dbReference type="EMBL" id="MN739530">
    <property type="protein sequence ID" value="QHT10859.1"/>
    <property type="molecule type" value="Genomic_DNA"/>
</dbReference>
<feature type="region of interest" description="Disordered" evidence="1">
    <location>
        <begin position="25"/>
        <end position="70"/>
    </location>
</feature>
<evidence type="ECO:0000259" key="2">
    <source>
        <dbReference type="Pfam" id="PF19251"/>
    </source>
</evidence>
<feature type="compositionally biased region" description="Polar residues" evidence="1">
    <location>
        <begin position="50"/>
        <end position="65"/>
    </location>
</feature>
<accession>A0A6C0D4M2</accession>
<evidence type="ECO:0000313" key="3">
    <source>
        <dbReference type="EMBL" id="QHT10859.1"/>
    </source>
</evidence>
<proteinExistence type="predicted"/>
<sequence>MEVAIPLFALASLYFVNNQTRRSENFTNQSQLPNIDIPNRNYPSEYPVVSSETDQTSELSTQNRYDNGGGVYTDKYFNPEGQGANSNNSSGTYYSLTGNKVDGSYFQHNNMVPFFGSNLRNQHIDSNATEGLLDSYSGAGSQTIIKKEQSPLFAPHTNLQWANGVPNQSDFIQSRINPSSRMANVKPFAEEKVGPGLGLGYTTEGSGGYNSGMMARDQWREKTVDELRVGTNPKASGYSLLGHEGPADSFIKTMATQDQMGVYEKNRPEQSFALDQRSGPDDIGRLFVTGGAQTAPTMRAVPVERYVSRPETAISYAGGAGYQNSAAYVPGEYMPSHNQQFGEVPIGIANANGRNYATDSDYGIKSKMAYPNNRTVNKQDGYFGLVSGGLNAAIAPLLDVLRPSRKENTIGSLRPYQNPTTTVKQSYIFNPADRPAATIRETTENSKNHLNINANQRGGAYQVTEQQPESTYRSETSDFYYAGVASAGARTRQTTSYESGYNQTSSDLKSSVLTSYTPSGNMNLLNSNVNMRQAQKDSMLKNNRSLAVNMPSQGPDIANMGRLAGSSNQLYSNIQMDRTNPDIMSQLKGNPYVVNYKNAL</sequence>
<reference evidence="3" key="1">
    <citation type="journal article" date="2020" name="Nature">
        <title>Giant virus diversity and host interactions through global metagenomics.</title>
        <authorList>
            <person name="Schulz F."/>
            <person name="Roux S."/>
            <person name="Paez-Espino D."/>
            <person name="Jungbluth S."/>
            <person name="Walsh D.A."/>
            <person name="Denef V.J."/>
            <person name="McMahon K.D."/>
            <person name="Konstantinidis K.T."/>
            <person name="Eloe-Fadrosh E.A."/>
            <person name="Kyrpides N.C."/>
            <person name="Woyke T."/>
        </authorList>
    </citation>
    <scope>NUCLEOTIDE SEQUENCE</scope>
    <source>
        <strain evidence="3">GVMAG-M-3300023174-111</strain>
    </source>
</reference>
<dbReference type="Pfam" id="PF19251">
    <property type="entry name" value="DUF5899"/>
    <property type="match status" value="1"/>
</dbReference>
<dbReference type="AlphaFoldDB" id="A0A6C0D4M2"/>
<protein>
    <recommendedName>
        <fullName evidence="2">DUF5899 domain-containing protein</fullName>
    </recommendedName>
</protein>
<organism evidence="3">
    <name type="scientific">viral metagenome</name>
    <dbReference type="NCBI Taxonomy" id="1070528"/>
    <lineage>
        <taxon>unclassified sequences</taxon>
        <taxon>metagenomes</taxon>
        <taxon>organismal metagenomes</taxon>
    </lineage>
</organism>
<dbReference type="InterPro" id="IPR045418">
    <property type="entry name" value="P2_DUF5899"/>
</dbReference>
<feature type="domain" description="DUF5899" evidence="2">
    <location>
        <begin position="173"/>
        <end position="294"/>
    </location>
</feature>
<evidence type="ECO:0000256" key="1">
    <source>
        <dbReference type="SAM" id="MobiDB-lite"/>
    </source>
</evidence>
<name>A0A6C0D4M2_9ZZZZ</name>